<keyword evidence="13 16" id="KW-0472">Membrane</keyword>
<feature type="domain" description="Histidine kinase" evidence="17">
    <location>
        <begin position="164"/>
        <end position="384"/>
    </location>
</feature>
<dbReference type="AlphaFoldDB" id="A0ABC8BW99"/>
<dbReference type="InterPro" id="IPR050351">
    <property type="entry name" value="BphY/WalK/GraS-like"/>
</dbReference>
<dbReference type="EC" id="2.7.13.3" evidence="3"/>
<evidence type="ECO:0000256" key="5">
    <source>
        <dbReference type="ARBA" id="ARBA00022553"/>
    </source>
</evidence>
<evidence type="ECO:0000256" key="6">
    <source>
        <dbReference type="ARBA" id="ARBA00022679"/>
    </source>
</evidence>
<dbReference type="EMBL" id="CP020563">
    <property type="protein sequence ID" value="ARF74158.1"/>
    <property type="molecule type" value="Genomic_DNA"/>
</dbReference>
<name>A0ABC8BW99_9ACTN</name>
<evidence type="ECO:0000256" key="9">
    <source>
        <dbReference type="ARBA" id="ARBA00022777"/>
    </source>
</evidence>
<dbReference type="InterPro" id="IPR003661">
    <property type="entry name" value="HisK_dim/P_dom"/>
</dbReference>
<keyword evidence="6" id="KW-0808">Transferase</keyword>
<dbReference type="SUPFAM" id="SSF47384">
    <property type="entry name" value="Homodimeric domain of signal transducing histidine kinase"/>
    <property type="match status" value="1"/>
</dbReference>
<evidence type="ECO:0000256" key="8">
    <source>
        <dbReference type="ARBA" id="ARBA00022741"/>
    </source>
</evidence>
<dbReference type="InterPro" id="IPR005467">
    <property type="entry name" value="His_kinase_dom"/>
</dbReference>
<dbReference type="GO" id="GO:0005886">
    <property type="term" value="C:plasma membrane"/>
    <property type="evidence" value="ECO:0007669"/>
    <property type="project" value="UniProtKB-SubCell"/>
</dbReference>
<evidence type="ECO:0000256" key="16">
    <source>
        <dbReference type="SAM" id="Phobius"/>
    </source>
</evidence>
<dbReference type="GO" id="GO:0004673">
    <property type="term" value="F:protein histidine kinase activity"/>
    <property type="evidence" value="ECO:0007669"/>
    <property type="project" value="UniProtKB-EC"/>
</dbReference>
<evidence type="ECO:0000256" key="11">
    <source>
        <dbReference type="ARBA" id="ARBA00022989"/>
    </source>
</evidence>
<feature type="region of interest" description="Disordered" evidence="15">
    <location>
        <begin position="389"/>
        <end position="426"/>
    </location>
</feature>
<dbReference type="Pfam" id="PF00512">
    <property type="entry name" value="HisKA"/>
    <property type="match status" value="1"/>
</dbReference>
<dbReference type="PANTHER" id="PTHR45453">
    <property type="entry name" value="PHOSPHATE REGULON SENSOR PROTEIN PHOR"/>
    <property type="match status" value="1"/>
</dbReference>
<dbReference type="GO" id="GO:0005524">
    <property type="term" value="F:ATP binding"/>
    <property type="evidence" value="ECO:0007669"/>
    <property type="project" value="UniProtKB-KW"/>
</dbReference>
<keyword evidence="12" id="KW-0902">Two-component regulatory system</keyword>
<dbReference type="FunFam" id="3.30.565.10:FF:000045">
    <property type="entry name" value="Two-component sensor histidine kinase"/>
    <property type="match status" value="1"/>
</dbReference>
<evidence type="ECO:0000256" key="1">
    <source>
        <dbReference type="ARBA" id="ARBA00000085"/>
    </source>
</evidence>
<dbReference type="CDD" id="cd00075">
    <property type="entry name" value="HATPase"/>
    <property type="match status" value="1"/>
</dbReference>
<dbReference type="GO" id="GO:0000160">
    <property type="term" value="P:phosphorelay signal transduction system"/>
    <property type="evidence" value="ECO:0007669"/>
    <property type="project" value="UniProtKB-KW"/>
</dbReference>
<evidence type="ECO:0000259" key="17">
    <source>
        <dbReference type="PROSITE" id="PS50109"/>
    </source>
</evidence>
<evidence type="ECO:0000256" key="7">
    <source>
        <dbReference type="ARBA" id="ARBA00022692"/>
    </source>
</evidence>
<dbReference type="InterPro" id="IPR004358">
    <property type="entry name" value="Sig_transdc_His_kin-like_C"/>
</dbReference>
<keyword evidence="7 16" id="KW-0812">Transmembrane</keyword>
<evidence type="ECO:0000313" key="19">
    <source>
        <dbReference type="Proteomes" id="UP000192251"/>
    </source>
</evidence>
<dbReference type="SMART" id="SM00387">
    <property type="entry name" value="HATPase_c"/>
    <property type="match status" value="1"/>
</dbReference>
<evidence type="ECO:0000256" key="2">
    <source>
        <dbReference type="ARBA" id="ARBA00004651"/>
    </source>
</evidence>
<keyword evidence="11 16" id="KW-1133">Transmembrane helix</keyword>
<keyword evidence="5" id="KW-0597">Phosphoprotein</keyword>
<keyword evidence="9 18" id="KW-0418">Kinase</keyword>
<sequence length="426" mass="45088">MDVNAAVAAAAAIAGLCTGVIAMLAFRWSERDLKRPTRTSLRPDSNAALPPGVDTVLSVLSSSAVVLDESDSVVKASSAAYALGLVRGGRLAVEPMLNMARDTRRDGEIRQVELDLPRRGTGRGDALAVSARVAPLGSRLVLLLVEDLTEARRIEAVRRDFVANVSHELKTPTGALSLLSEAVMDASDDPEAVERFAGRMQIEATRLTNLVQELIDLSRVQNDDPLEDAEPVKVEVLVAEAIDRCRQQAGSKQITMASGGTEGLTVWGNRGQLVGALGNLVENAVNYSPARTRVGIAARRTAGPGGDLIEIAVTDQGIGISEKDRERVFERFYRVDPARSRATGGTGLGLAIVKHVAASHGGEVTVWSSEGQGSTFTLRLPESGVARERTTGGPLIVNGVNGVTDDDRAPFGTDSYDPFPAPEALP</sequence>
<proteinExistence type="predicted"/>
<evidence type="ECO:0000256" key="15">
    <source>
        <dbReference type="SAM" id="MobiDB-lite"/>
    </source>
</evidence>
<dbReference type="PANTHER" id="PTHR45453:SF1">
    <property type="entry name" value="PHOSPHATE REGULON SENSOR PROTEIN PHOR"/>
    <property type="match status" value="1"/>
</dbReference>
<evidence type="ECO:0000313" key="18">
    <source>
        <dbReference type="EMBL" id="ARF74158.1"/>
    </source>
</evidence>
<dbReference type="RefSeq" id="WP_084748085.1">
    <property type="nucleotide sequence ID" value="NZ_CP020563.1"/>
</dbReference>
<evidence type="ECO:0000256" key="13">
    <source>
        <dbReference type="ARBA" id="ARBA00023136"/>
    </source>
</evidence>
<dbReference type="Gene3D" id="1.10.287.130">
    <property type="match status" value="1"/>
</dbReference>
<comment type="subcellular location">
    <subcellularLocation>
        <location evidence="2">Cell membrane</location>
        <topology evidence="2">Multi-pass membrane protein</topology>
    </subcellularLocation>
</comment>
<keyword evidence="8" id="KW-0547">Nucleotide-binding</keyword>
<evidence type="ECO:0000256" key="14">
    <source>
        <dbReference type="ARBA" id="ARBA00039401"/>
    </source>
</evidence>
<evidence type="ECO:0000256" key="10">
    <source>
        <dbReference type="ARBA" id="ARBA00022840"/>
    </source>
</evidence>
<dbReference type="PRINTS" id="PR00344">
    <property type="entry name" value="BCTRLSENSOR"/>
</dbReference>
<evidence type="ECO:0000256" key="12">
    <source>
        <dbReference type="ARBA" id="ARBA00023012"/>
    </source>
</evidence>
<dbReference type="PROSITE" id="PS50109">
    <property type="entry name" value="HIS_KIN"/>
    <property type="match status" value="1"/>
</dbReference>
<feature type="transmembrane region" description="Helical" evidence="16">
    <location>
        <begin position="6"/>
        <end position="26"/>
    </location>
</feature>
<dbReference type="InterPro" id="IPR003594">
    <property type="entry name" value="HATPase_dom"/>
</dbReference>
<dbReference type="CDD" id="cd00082">
    <property type="entry name" value="HisKA"/>
    <property type="match status" value="1"/>
</dbReference>
<dbReference type="Gene3D" id="3.30.565.10">
    <property type="entry name" value="Histidine kinase-like ATPase, C-terminal domain"/>
    <property type="match status" value="1"/>
</dbReference>
<dbReference type="Proteomes" id="UP000192251">
    <property type="component" value="Chromosome"/>
</dbReference>
<gene>
    <name evidence="18" type="ORF">B7C62_19365</name>
</gene>
<dbReference type="InterPro" id="IPR036097">
    <property type="entry name" value="HisK_dim/P_sf"/>
</dbReference>
<dbReference type="SUPFAM" id="SSF55874">
    <property type="entry name" value="ATPase domain of HSP90 chaperone/DNA topoisomerase II/histidine kinase"/>
    <property type="match status" value="1"/>
</dbReference>
<organism evidence="18 19">
    <name type="scientific">Kitasatospora albolonga</name>
    <dbReference type="NCBI Taxonomy" id="68173"/>
    <lineage>
        <taxon>Bacteria</taxon>
        <taxon>Bacillati</taxon>
        <taxon>Actinomycetota</taxon>
        <taxon>Actinomycetes</taxon>
        <taxon>Kitasatosporales</taxon>
        <taxon>Streptomycetaceae</taxon>
        <taxon>Kitasatospora</taxon>
    </lineage>
</organism>
<reference evidence="18 19" key="1">
    <citation type="submission" date="2017-04" db="EMBL/GenBank/DDBJ databases">
        <title>The complete genome sequence of Streptomyces albolongus YIM 101047, the producer of novel bafilomycins and novel odoriferous sesquiterpenoids.</title>
        <authorList>
            <person name="Yin M."/>
            <person name="Jiang Y."/>
        </authorList>
    </citation>
    <scope>NUCLEOTIDE SEQUENCE [LARGE SCALE GENOMIC DNA]</scope>
    <source>
        <strain evidence="18 19">YIM 101047</strain>
    </source>
</reference>
<evidence type="ECO:0000256" key="4">
    <source>
        <dbReference type="ARBA" id="ARBA00022475"/>
    </source>
</evidence>
<dbReference type="InterPro" id="IPR036890">
    <property type="entry name" value="HATPase_C_sf"/>
</dbReference>
<comment type="catalytic activity">
    <reaction evidence="1">
        <text>ATP + protein L-histidine = ADP + protein N-phospho-L-histidine.</text>
        <dbReference type="EC" id="2.7.13.3"/>
    </reaction>
</comment>
<dbReference type="KEGG" id="kab:B7C62_19365"/>
<protein>
    <recommendedName>
        <fullName evidence="14">Sensor-like histidine kinase SenX3</fullName>
        <ecNumber evidence="3">2.7.13.3</ecNumber>
    </recommendedName>
</protein>
<keyword evidence="10" id="KW-0067">ATP-binding</keyword>
<dbReference type="Pfam" id="PF02518">
    <property type="entry name" value="HATPase_c"/>
    <property type="match status" value="1"/>
</dbReference>
<dbReference type="SMART" id="SM00388">
    <property type="entry name" value="HisKA"/>
    <property type="match status" value="1"/>
</dbReference>
<dbReference type="FunFam" id="1.10.287.130:FF:000008">
    <property type="entry name" value="Two-component sensor histidine kinase"/>
    <property type="match status" value="1"/>
</dbReference>
<accession>A0ABC8BW99</accession>
<keyword evidence="19" id="KW-1185">Reference proteome</keyword>
<evidence type="ECO:0000256" key="3">
    <source>
        <dbReference type="ARBA" id="ARBA00012438"/>
    </source>
</evidence>
<keyword evidence="4" id="KW-1003">Cell membrane</keyword>